<accession>A0AAD6U0H6</accession>
<dbReference type="AlphaFoldDB" id="A0AAD6U0H6"/>
<feature type="non-terminal residue" evidence="1">
    <location>
        <position position="103"/>
    </location>
</feature>
<feature type="non-terminal residue" evidence="1">
    <location>
        <position position="1"/>
    </location>
</feature>
<dbReference type="EMBL" id="JARJCN010000034">
    <property type="protein sequence ID" value="KAJ7085484.1"/>
    <property type="molecule type" value="Genomic_DNA"/>
</dbReference>
<evidence type="ECO:0000313" key="1">
    <source>
        <dbReference type="EMBL" id="KAJ7085484.1"/>
    </source>
</evidence>
<sequence length="103" mass="11433">ASRAFDHRIASLVVRVLGSRAAKRSVLRLNSRGSQLFLDAVHDVLDKGSLPTTDHASQARRLIHRLSEAQDQLPSTLFIVGVTDREEHPAFYGGFGDIYRASY</sequence>
<dbReference type="Proteomes" id="UP001222325">
    <property type="component" value="Unassembled WGS sequence"/>
</dbReference>
<gene>
    <name evidence="1" type="ORF">B0H15DRAFT_738603</name>
</gene>
<protein>
    <submittedName>
        <fullName evidence="1">Uncharacterized protein</fullName>
    </submittedName>
</protein>
<name>A0AAD6U0H6_9AGAR</name>
<reference evidence="1" key="1">
    <citation type="submission" date="2023-03" db="EMBL/GenBank/DDBJ databases">
        <title>Massive genome expansion in bonnet fungi (Mycena s.s.) driven by repeated elements and novel gene families across ecological guilds.</title>
        <authorList>
            <consortium name="Lawrence Berkeley National Laboratory"/>
            <person name="Harder C.B."/>
            <person name="Miyauchi S."/>
            <person name="Viragh M."/>
            <person name="Kuo A."/>
            <person name="Thoen E."/>
            <person name="Andreopoulos B."/>
            <person name="Lu D."/>
            <person name="Skrede I."/>
            <person name="Drula E."/>
            <person name="Henrissat B."/>
            <person name="Morin E."/>
            <person name="Kohler A."/>
            <person name="Barry K."/>
            <person name="LaButti K."/>
            <person name="Morin E."/>
            <person name="Salamov A."/>
            <person name="Lipzen A."/>
            <person name="Mereny Z."/>
            <person name="Hegedus B."/>
            <person name="Baldrian P."/>
            <person name="Stursova M."/>
            <person name="Weitz H."/>
            <person name="Taylor A."/>
            <person name="Grigoriev I.V."/>
            <person name="Nagy L.G."/>
            <person name="Martin F."/>
            <person name="Kauserud H."/>
        </authorList>
    </citation>
    <scope>NUCLEOTIDE SEQUENCE</scope>
    <source>
        <strain evidence="1">CBHHK173m</strain>
    </source>
</reference>
<proteinExistence type="predicted"/>
<comment type="caution">
    <text evidence="1">The sequence shown here is derived from an EMBL/GenBank/DDBJ whole genome shotgun (WGS) entry which is preliminary data.</text>
</comment>
<keyword evidence="2" id="KW-1185">Reference proteome</keyword>
<organism evidence="1 2">
    <name type="scientific">Mycena belliarum</name>
    <dbReference type="NCBI Taxonomy" id="1033014"/>
    <lineage>
        <taxon>Eukaryota</taxon>
        <taxon>Fungi</taxon>
        <taxon>Dikarya</taxon>
        <taxon>Basidiomycota</taxon>
        <taxon>Agaricomycotina</taxon>
        <taxon>Agaricomycetes</taxon>
        <taxon>Agaricomycetidae</taxon>
        <taxon>Agaricales</taxon>
        <taxon>Marasmiineae</taxon>
        <taxon>Mycenaceae</taxon>
        <taxon>Mycena</taxon>
    </lineage>
</organism>
<evidence type="ECO:0000313" key="2">
    <source>
        <dbReference type="Proteomes" id="UP001222325"/>
    </source>
</evidence>